<evidence type="ECO:0000256" key="4">
    <source>
        <dbReference type="ARBA" id="ARBA00022490"/>
    </source>
</evidence>
<evidence type="ECO:0000313" key="9">
    <source>
        <dbReference type="Proteomes" id="UP000256970"/>
    </source>
</evidence>
<dbReference type="InterPro" id="IPR016024">
    <property type="entry name" value="ARM-type_fold"/>
</dbReference>
<organism evidence="8 9">
    <name type="scientific">Tetradesmus obliquus</name>
    <name type="common">Green alga</name>
    <name type="synonym">Acutodesmus obliquus</name>
    <dbReference type="NCBI Taxonomy" id="3088"/>
    <lineage>
        <taxon>Eukaryota</taxon>
        <taxon>Viridiplantae</taxon>
        <taxon>Chlorophyta</taxon>
        <taxon>core chlorophytes</taxon>
        <taxon>Chlorophyceae</taxon>
        <taxon>CS clade</taxon>
        <taxon>Sphaeropleales</taxon>
        <taxon>Scenedesmaceae</taxon>
        <taxon>Tetradesmus</taxon>
    </lineage>
</organism>
<accession>A0A383WGG7</accession>
<feature type="domain" description="Importin N-terminal" evidence="7">
    <location>
        <begin position="25"/>
        <end position="105"/>
    </location>
</feature>
<dbReference type="InterPro" id="IPR040122">
    <property type="entry name" value="Importin_beta"/>
</dbReference>
<dbReference type="Pfam" id="PF03810">
    <property type="entry name" value="IBN_N"/>
    <property type="match status" value="1"/>
</dbReference>
<dbReference type="GO" id="GO:0031267">
    <property type="term" value="F:small GTPase binding"/>
    <property type="evidence" value="ECO:0007669"/>
    <property type="project" value="InterPro"/>
</dbReference>
<evidence type="ECO:0000313" key="8">
    <source>
        <dbReference type="EMBL" id="SZX76209.1"/>
    </source>
</evidence>
<gene>
    <name evidence="8" type="ORF">BQ4739_LOCUS16570</name>
</gene>
<proteinExistence type="inferred from homology"/>
<dbReference type="GO" id="GO:0006606">
    <property type="term" value="P:protein import into nucleus"/>
    <property type="evidence" value="ECO:0007669"/>
    <property type="project" value="InterPro"/>
</dbReference>
<dbReference type="PROSITE" id="PS50166">
    <property type="entry name" value="IMPORTIN_B_NT"/>
    <property type="match status" value="1"/>
</dbReference>
<keyword evidence="6" id="KW-0653">Protein transport</keyword>
<dbReference type="InterPro" id="IPR001494">
    <property type="entry name" value="Importin-beta_N"/>
</dbReference>
<dbReference type="Proteomes" id="UP000256970">
    <property type="component" value="Unassembled WGS sequence"/>
</dbReference>
<dbReference type="Pfam" id="PF25574">
    <property type="entry name" value="TPR_IMB1"/>
    <property type="match status" value="1"/>
</dbReference>
<dbReference type="Pfam" id="PF13513">
    <property type="entry name" value="HEAT_EZ"/>
    <property type="match status" value="1"/>
</dbReference>
<keyword evidence="9" id="KW-1185">Reference proteome</keyword>
<dbReference type="InterPro" id="IPR058584">
    <property type="entry name" value="IMB1_TNPO1-like_TPR"/>
</dbReference>
<protein>
    <recommendedName>
        <fullName evidence="7">Importin N-terminal domain-containing protein</fullName>
    </recommendedName>
</protein>
<evidence type="ECO:0000256" key="1">
    <source>
        <dbReference type="ARBA" id="ARBA00004496"/>
    </source>
</evidence>
<evidence type="ECO:0000256" key="6">
    <source>
        <dbReference type="ARBA" id="ARBA00022927"/>
    </source>
</evidence>
<comment type="subcellular location">
    <subcellularLocation>
        <location evidence="1">Cytoplasm</location>
    </subcellularLocation>
</comment>
<dbReference type="SUPFAM" id="SSF48371">
    <property type="entry name" value="ARM repeat"/>
    <property type="match status" value="1"/>
</dbReference>
<dbReference type="AlphaFoldDB" id="A0A383WGG7"/>
<keyword evidence="3" id="KW-0813">Transport</keyword>
<evidence type="ECO:0000259" key="7">
    <source>
        <dbReference type="PROSITE" id="PS50166"/>
    </source>
</evidence>
<reference evidence="8 9" key="1">
    <citation type="submission" date="2016-10" db="EMBL/GenBank/DDBJ databases">
        <authorList>
            <person name="Cai Z."/>
        </authorList>
    </citation>
    <scope>NUCLEOTIDE SEQUENCE [LARGE SCALE GENOMIC DNA]</scope>
</reference>
<sequence>MAAPVEVTQLLLHAQDPDANVRSLAEQKISQFQEHDYPGFLASLAAELSSLAKPADSRRLAGLVLKNTLDAKDESRKAELQARWGAVDPTLKNQIREALLSTLQMEPQDVRHTAALVLAKVAAIDLPRREWPNLISSLLANMSATPPHHGVRQATLETLGYVCEEMASINEEVLAPEQINMVLTAVVAGMRPDEPSDDARLAATTALQNAIEFAEHNFDNESERNYIMQMVCQGASARDERIRIASFTCLHEIAANYYAKLPAYMGEVFAISVKAINEDSEDVGLQAVEFWSTLCDIELDLADEDDPAEINHHFIKAVVPHLVPVLLKQLTKQDEGQEQEETAWNLAMASGTCLGLLARTAEDAIVPQVMPFVTENIGKNTTAEDWRLREAATFAFGSILEGPSPRSLAEIVRQAMGFLLAAMKDPHPYVRDTTAWTIGRVFEFQHDAGNTDVPELITRETLPQVAQVLLGGLGDQVHIAVRVCDAIGRLAEGFTGYAGQSSPLSPFFKEIITNLLNASSRSDPSHGDSTRLQISAFEAINDMVRAASPDTLDTVGQLTPVFLQEIAKTFNMVTASGEQREKQAELQGQLCGVLQVIMQKLSEVEQYKAAVLQYADQIMETLLRVFGNQTCSVHEEAMLAVGAFTYACGRQFTKYLPSLYPYLKMGLMNHQEWQVCLSTVGVLGDISRNVETDLLPYCDEIMQLLIHNLGSNDVHRSIKPQILSTFGDLALVLGDSFEKYLETVKRMLSQAMHLSVMQAQSSADDDFLDYNNELRIGILEAYSGIFQGLGPGKADLQMKSEVPLIIEFANSIGRDATLDDTVVRNCVNLLGDICTVVNHVGPILRQARTNDWEKLLNYCSDSGHLLGDTEWAINAVHTAVEQAA</sequence>
<comment type="similarity">
    <text evidence="2">Belongs to the importin beta family. Importin beta-1 subfamily.</text>
</comment>
<dbReference type="FunFam" id="1.25.10.10:FF:000027">
    <property type="entry name" value="Importin subunit beta-1"/>
    <property type="match status" value="1"/>
</dbReference>
<dbReference type="EMBL" id="FNXT01001251">
    <property type="protein sequence ID" value="SZX76209.1"/>
    <property type="molecule type" value="Genomic_DNA"/>
</dbReference>
<dbReference type="Gene3D" id="1.25.10.10">
    <property type="entry name" value="Leucine-rich Repeat Variant"/>
    <property type="match status" value="1"/>
</dbReference>
<keyword evidence="5" id="KW-0677">Repeat</keyword>
<dbReference type="SMART" id="SM00913">
    <property type="entry name" value="IBN_N"/>
    <property type="match status" value="1"/>
</dbReference>
<evidence type="ECO:0000256" key="3">
    <source>
        <dbReference type="ARBA" id="ARBA00022448"/>
    </source>
</evidence>
<dbReference type="PANTHER" id="PTHR10527">
    <property type="entry name" value="IMPORTIN BETA"/>
    <property type="match status" value="1"/>
</dbReference>
<evidence type="ECO:0000256" key="2">
    <source>
        <dbReference type="ARBA" id="ARBA00010907"/>
    </source>
</evidence>
<keyword evidence="4" id="KW-0963">Cytoplasm</keyword>
<evidence type="ECO:0000256" key="5">
    <source>
        <dbReference type="ARBA" id="ARBA00022737"/>
    </source>
</evidence>
<dbReference type="GO" id="GO:0005737">
    <property type="term" value="C:cytoplasm"/>
    <property type="evidence" value="ECO:0007669"/>
    <property type="project" value="UniProtKB-SubCell"/>
</dbReference>
<dbReference type="STRING" id="3088.A0A383WGG7"/>
<name>A0A383WGG7_TETOB</name>
<dbReference type="InterPro" id="IPR011989">
    <property type="entry name" value="ARM-like"/>
</dbReference>